<dbReference type="Proteomes" id="UP000887013">
    <property type="component" value="Unassembled WGS sequence"/>
</dbReference>
<evidence type="ECO:0000313" key="2">
    <source>
        <dbReference type="Proteomes" id="UP000887013"/>
    </source>
</evidence>
<proteinExistence type="predicted"/>
<accession>A0A8X6PDI5</accession>
<organism evidence="1 2">
    <name type="scientific">Nephila pilipes</name>
    <name type="common">Giant wood spider</name>
    <name type="synonym">Nephila maculata</name>
    <dbReference type="NCBI Taxonomy" id="299642"/>
    <lineage>
        <taxon>Eukaryota</taxon>
        <taxon>Metazoa</taxon>
        <taxon>Ecdysozoa</taxon>
        <taxon>Arthropoda</taxon>
        <taxon>Chelicerata</taxon>
        <taxon>Arachnida</taxon>
        <taxon>Araneae</taxon>
        <taxon>Araneomorphae</taxon>
        <taxon>Entelegynae</taxon>
        <taxon>Araneoidea</taxon>
        <taxon>Nephilidae</taxon>
        <taxon>Nephila</taxon>
    </lineage>
</organism>
<comment type="caution">
    <text evidence="1">The sequence shown here is derived from an EMBL/GenBank/DDBJ whole genome shotgun (WGS) entry which is preliminary data.</text>
</comment>
<name>A0A8X6PDI5_NEPPI</name>
<protein>
    <submittedName>
        <fullName evidence="1">Uncharacterized protein</fullName>
    </submittedName>
</protein>
<reference evidence="1" key="1">
    <citation type="submission" date="2020-08" db="EMBL/GenBank/DDBJ databases">
        <title>Multicomponent nature underlies the extraordinary mechanical properties of spider dragline silk.</title>
        <authorList>
            <person name="Kono N."/>
            <person name="Nakamura H."/>
            <person name="Mori M."/>
            <person name="Yoshida Y."/>
            <person name="Ohtoshi R."/>
            <person name="Malay A.D."/>
            <person name="Moran D.A.P."/>
            <person name="Tomita M."/>
            <person name="Numata K."/>
            <person name="Arakawa K."/>
        </authorList>
    </citation>
    <scope>NUCLEOTIDE SEQUENCE</scope>
</reference>
<gene>
    <name evidence="1" type="ORF">NPIL_210201</name>
</gene>
<dbReference type="AlphaFoldDB" id="A0A8X6PDI5"/>
<dbReference type="EMBL" id="BMAW01068446">
    <property type="protein sequence ID" value="GFT64505.1"/>
    <property type="molecule type" value="Genomic_DNA"/>
</dbReference>
<sequence length="135" mass="15886">MNESRHLSRRILFPNTTKRQTIPTQNFYSSHPQSFDRRLRNPPFKRHSSSNLSFPKRFYWHWTVIGPVPMGARPLRWGAPGQKGKCLHPCFDSSRSFLFGPWGVVIIIMEDIDKWDWEEEASKCLIEDKEVIVLS</sequence>
<keyword evidence="2" id="KW-1185">Reference proteome</keyword>
<evidence type="ECO:0000313" key="1">
    <source>
        <dbReference type="EMBL" id="GFT64505.1"/>
    </source>
</evidence>